<feature type="non-terminal residue" evidence="4">
    <location>
        <position position="1"/>
    </location>
</feature>
<dbReference type="Gene3D" id="3.40.50.1820">
    <property type="entry name" value="alpha/beta hydrolase"/>
    <property type="match status" value="2"/>
</dbReference>
<comment type="similarity">
    <text evidence="1">Belongs to the enoyl-CoA hydratase/isomerase family.</text>
</comment>
<feature type="region of interest" description="Disordered" evidence="2">
    <location>
        <begin position="1176"/>
        <end position="1195"/>
    </location>
</feature>
<evidence type="ECO:0000259" key="3">
    <source>
        <dbReference type="Pfam" id="PF12697"/>
    </source>
</evidence>
<dbReference type="InterPro" id="IPR029058">
    <property type="entry name" value="AB_hydrolase_fold"/>
</dbReference>
<dbReference type="InterPro" id="IPR001753">
    <property type="entry name" value="Enoyl-CoA_hydra/iso"/>
</dbReference>
<dbReference type="PANTHER" id="PTHR43802">
    <property type="entry name" value="ENOYL-COA HYDRATASE"/>
    <property type="match status" value="1"/>
</dbReference>
<evidence type="ECO:0000313" key="4">
    <source>
        <dbReference type="EMBL" id="CAJ1397211.1"/>
    </source>
</evidence>
<dbReference type="SUPFAM" id="SSF52096">
    <property type="entry name" value="ClpP/crotonase"/>
    <property type="match status" value="2"/>
</dbReference>
<proteinExistence type="inferred from homology"/>
<dbReference type="Pfam" id="PF00378">
    <property type="entry name" value="ECH_1"/>
    <property type="match status" value="2"/>
</dbReference>
<protein>
    <recommendedName>
        <fullName evidence="3">AB hydrolase-1 domain-containing protein</fullName>
    </recommendedName>
</protein>
<evidence type="ECO:0000256" key="2">
    <source>
        <dbReference type="SAM" id="MobiDB-lite"/>
    </source>
</evidence>
<feature type="domain" description="AB hydrolase-1" evidence="3">
    <location>
        <begin position="891"/>
        <end position="1102"/>
    </location>
</feature>
<dbReference type="SUPFAM" id="SSF53474">
    <property type="entry name" value="alpha/beta-Hydrolases"/>
    <property type="match status" value="2"/>
</dbReference>
<dbReference type="InterPro" id="IPR029045">
    <property type="entry name" value="ClpP/crotonase-like_dom_sf"/>
</dbReference>
<name>A0AA36J0Z2_9DINO</name>
<dbReference type="Pfam" id="PF12697">
    <property type="entry name" value="Abhydrolase_6"/>
    <property type="match status" value="1"/>
</dbReference>
<reference evidence="4" key="1">
    <citation type="submission" date="2023-08" db="EMBL/GenBank/DDBJ databases">
        <authorList>
            <person name="Chen Y."/>
            <person name="Shah S."/>
            <person name="Dougan E. K."/>
            <person name="Thang M."/>
            <person name="Chan C."/>
        </authorList>
    </citation>
    <scope>NUCLEOTIDE SEQUENCE</scope>
</reference>
<dbReference type="AlphaFoldDB" id="A0AA36J0Z2"/>
<dbReference type="Proteomes" id="UP001178507">
    <property type="component" value="Unassembled WGS sequence"/>
</dbReference>
<dbReference type="PANTHER" id="PTHR43802:SF1">
    <property type="entry name" value="IP11341P-RELATED"/>
    <property type="match status" value="1"/>
</dbReference>
<dbReference type="Gene3D" id="3.90.226.10">
    <property type="entry name" value="2-enoyl-CoA Hydratase, Chain A, domain 1"/>
    <property type="match status" value="2"/>
</dbReference>
<keyword evidence="5" id="KW-1185">Reference proteome</keyword>
<comment type="caution">
    <text evidence="4">The sequence shown here is derived from an EMBL/GenBank/DDBJ whole genome shotgun (WGS) entry which is preliminary data.</text>
</comment>
<evidence type="ECO:0000313" key="5">
    <source>
        <dbReference type="Proteomes" id="UP001178507"/>
    </source>
</evidence>
<gene>
    <name evidence="4" type="ORF">EVOR1521_LOCUS21274</name>
</gene>
<dbReference type="PRINTS" id="PR00111">
    <property type="entry name" value="ABHYDROLASE"/>
</dbReference>
<organism evidence="4 5">
    <name type="scientific">Effrenium voratum</name>
    <dbReference type="NCBI Taxonomy" id="2562239"/>
    <lineage>
        <taxon>Eukaryota</taxon>
        <taxon>Sar</taxon>
        <taxon>Alveolata</taxon>
        <taxon>Dinophyceae</taxon>
        <taxon>Suessiales</taxon>
        <taxon>Symbiodiniaceae</taxon>
        <taxon>Effrenium</taxon>
    </lineage>
</organism>
<dbReference type="CDD" id="cd06558">
    <property type="entry name" value="crotonase-like"/>
    <property type="match status" value="2"/>
</dbReference>
<accession>A0AA36J0Z2</accession>
<dbReference type="NCBIfam" id="NF006128">
    <property type="entry name" value="PRK08272.1"/>
    <property type="match status" value="1"/>
</dbReference>
<dbReference type="InterPro" id="IPR000073">
    <property type="entry name" value="AB_hydrolase_1"/>
</dbReference>
<feature type="compositionally biased region" description="Polar residues" evidence="2">
    <location>
        <begin position="1184"/>
        <end position="1195"/>
    </location>
</feature>
<sequence>EQMMYEQIIYETKGTIALITLNRPDRLNAWTPQMMEELAHAIETANDDKSVGSIVMTGAGRGFCAGADIESTFKTRIDGTDPGNDTAGGSGGVPATVDWIKLVRESKPLIAAVNGPAVGIGVTMILPFDVIVTSDAAKFGLVFVKMGIVPELASSHFLISRMGWGKASEMMLSARLYSGQEAADLGLAEHCVSSNELLDKAIAIGEQIATNPDIQLRMTKKLLTENAVEVERGRMRLTLNRPEKRNALSYEVQRLLSEALWDADNDRNVHSVILRGAGQDFCAGYDLAGAAPRDRDRNLRGASSIDDDIWQLERQQRFRMAIFDMHKPVIAQLHGRCLAGGTDIAFLSDMVIAADDAVIAFPPARDLGSLPNQMWLYHCGPQWAKRLLLTGDSITGKEAQEIGLVMKSVPADMLEAEVEGLADRLAMIDPDLLTTQKRVVNLGLELMGARTLQRLACENDARGHRAKAADTFRQNAAEKGLKEAFRERDGKFGDGRVRVNGPEIRDADGNLVEEKSAFKETYAGALDTIVVEGQYLKPKDVDSDTVLIFMHPTGTMNLLPMPNALAAAGVHCLCCGSRYPHNDTALIMEKVILDLGQYIKYAKEKLGFKKVILAGWSGGGSLSMFYQSQAEKPTITATPAGDAVDVVGAELIPADAVLQLAAHVSRAIILTEWLDASIIDESDLSKRDVDLNLYDSDNPNQPTYSDTYVGWYRAAQVARSKRIDDFVWNKLDELKKAGLPNEEFGFVVHGTMADPRWLDLNVDPNDRKGPNWCFMGDPKTVNMMPAGLARFCSLRAWLSQWSIEHSRAKGPECAGDVSVPILVIENSADDGCTPSHAKRLLACVQHDDKEFHVIDGATHYYIGQPDKMMVAVGAQSYIEWKSSEGLPPLHFAHANGFNGLTYRNLLSPLADRFHIRAWDARGHGQTSLTANPRTQRSWYRYSDDLVALLERFADEAGGPVLLAGHSMGGTTSILAAARRPDLVRGLVLLDPVMIRRNQGRLLQWMRKLGIGLGPHDLATGAERRRSVFPDRATMVEKYTGRGAFTSWPVEMIADYVEGGTRELPSGEVELTCAPAWEDKQGTILRLGTASHFLPMEFPDIARREIGGFSCELAADERAAYDAEIAALSERLEKLEAKTPAERAGVPTDEELDEAFGFFEKMTKRFARAARIFGEEMQSMDEELQQNPLGSSEANP</sequence>
<evidence type="ECO:0000256" key="1">
    <source>
        <dbReference type="ARBA" id="ARBA00005254"/>
    </source>
</evidence>
<dbReference type="EMBL" id="CAUJNA010003260">
    <property type="protein sequence ID" value="CAJ1397211.1"/>
    <property type="molecule type" value="Genomic_DNA"/>
</dbReference>